<keyword evidence="2" id="KW-0812">Transmembrane</keyword>
<reference evidence="3 4" key="1">
    <citation type="journal article" date="2023" name="ISME J.">
        <title>Cultivation and genomic characterization of novel and ubiquitous marine nitrite-oxidizing bacteria from the Nitrospirales.</title>
        <authorList>
            <person name="Mueller A.J."/>
            <person name="Daebeler A."/>
            <person name="Herbold C.W."/>
            <person name="Kirkegaard R.H."/>
            <person name="Daims H."/>
        </authorList>
    </citation>
    <scope>NUCLEOTIDE SEQUENCE [LARGE SCALE GENOMIC DNA]</scope>
    <source>
        <strain evidence="3 4">EB</strain>
    </source>
</reference>
<dbReference type="EMBL" id="JAQOUE010000002">
    <property type="protein sequence ID" value="MDT7044028.1"/>
    <property type="molecule type" value="Genomic_DNA"/>
</dbReference>
<organism evidence="3 4">
    <name type="scientific">Candidatus Nitronereus thalassa</name>
    <dbReference type="NCBI Taxonomy" id="3020898"/>
    <lineage>
        <taxon>Bacteria</taxon>
        <taxon>Pseudomonadati</taxon>
        <taxon>Nitrospirota</taxon>
        <taxon>Nitrospiria</taxon>
        <taxon>Nitrospirales</taxon>
        <taxon>Nitrospiraceae</taxon>
        <taxon>Candidatus Nitronereus</taxon>
    </lineage>
</organism>
<evidence type="ECO:0000313" key="3">
    <source>
        <dbReference type="EMBL" id="MDT7044028.1"/>
    </source>
</evidence>
<feature type="region of interest" description="Disordered" evidence="1">
    <location>
        <begin position="106"/>
        <end position="127"/>
    </location>
</feature>
<gene>
    <name evidence="3" type="ORF">PPG34_16885</name>
</gene>
<accession>A0ABU3KCA7</accession>
<keyword evidence="4" id="KW-1185">Reference proteome</keyword>
<feature type="transmembrane region" description="Helical" evidence="2">
    <location>
        <begin position="6"/>
        <end position="25"/>
    </location>
</feature>
<dbReference type="Proteomes" id="UP001250932">
    <property type="component" value="Unassembled WGS sequence"/>
</dbReference>
<comment type="caution">
    <text evidence="3">The sequence shown here is derived from an EMBL/GenBank/DDBJ whole genome shotgun (WGS) entry which is preliminary data.</text>
</comment>
<feature type="transmembrane region" description="Helical" evidence="2">
    <location>
        <begin position="37"/>
        <end position="55"/>
    </location>
</feature>
<keyword evidence="2" id="KW-0472">Membrane</keyword>
<sequence length="127" mass="14438">MENVLRIIIIFVWCMFFGFFSVMGYLDETMTSQRKSLILAGLVAVLAIYLAFEWFTRTEEKGAPEEILQAGKNEPLLEKDGPGTQLDERVLRRLHLYTKDNEKELKAALSSQPAKKQKTPALSGTKK</sequence>
<feature type="compositionally biased region" description="Basic and acidic residues" evidence="1">
    <location>
        <begin position="75"/>
        <end position="85"/>
    </location>
</feature>
<evidence type="ECO:0000256" key="2">
    <source>
        <dbReference type="SAM" id="Phobius"/>
    </source>
</evidence>
<proteinExistence type="predicted"/>
<evidence type="ECO:0000313" key="4">
    <source>
        <dbReference type="Proteomes" id="UP001250932"/>
    </source>
</evidence>
<evidence type="ECO:0000256" key="1">
    <source>
        <dbReference type="SAM" id="MobiDB-lite"/>
    </source>
</evidence>
<protein>
    <submittedName>
        <fullName evidence="3">Uncharacterized protein</fullName>
    </submittedName>
</protein>
<name>A0ABU3KCA7_9BACT</name>
<feature type="region of interest" description="Disordered" evidence="1">
    <location>
        <begin position="66"/>
        <end position="85"/>
    </location>
</feature>
<keyword evidence="2" id="KW-1133">Transmembrane helix</keyword>
<dbReference type="RefSeq" id="WP_313834614.1">
    <property type="nucleotide sequence ID" value="NZ_JAQOUE010000002.1"/>
</dbReference>